<dbReference type="InterPro" id="IPR015943">
    <property type="entry name" value="WD40/YVTN_repeat-like_dom_sf"/>
</dbReference>
<feature type="repeat" description="WD" evidence="5">
    <location>
        <begin position="58"/>
        <end position="99"/>
    </location>
</feature>
<dbReference type="PANTHER" id="PTHR19877">
    <property type="entry name" value="EUKARYOTIC TRANSLATION INITIATION FACTOR 3 SUBUNIT I"/>
    <property type="match status" value="1"/>
</dbReference>
<name>A0ABN9WSL4_9DINO</name>
<evidence type="ECO:0000313" key="7">
    <source>
        <dbReference type="Proteomes" id="UP001189429"/>
    </source>
</evidence>
<dbReference type="InterPro" id="IPR019775">
    <property type="entry name" value="WD40_repeat_CS"/>
</dbReference>
<dbReference type="SUPFAM" id="SSF50978">
    <property type="entry name" value="WD40 repeat-like"/>
    <property type="match status" value="1"/>
</dbReference>
<gene>
    <name evidence="6" type="ORF">PCOR1329_LOCUS68983</name>
</gene>
<evidence type="ECO:0000313" key="6">
    <source>
        <dbReference type="EMBL" id="CAK0888134.1"/>
    </source>
</evidence>
<evidence type="ECO:0000256" key="5">
    <source>
        <dbReference type="PROSITE-ProRule" id="PRU00221"/>
    </source>
</evidence>
<dbReference type="PROSITE" id="PS00678">
    <property type="entry name" value="WD_REPEATS_1"/>
    <property type="match status" value="2"/>
</dbReference>
<dbReference type="PROSITE" id="PS50082">
    <property type="entry name" value="WD_REPEATS_2"/>
    <property type="match status" value="4"/>
</dbReference>
<feature type="repeat" description="WD" evidence="5">
    <location>
        <begin position="328"/>
        <end position="357"/>
    </location>
</feature>
<evidence type="ECO:0000256" key="1">
    <source>
        <dbReference type="ARBA" id="ARBA00022574"/>
    </source>
</evidence>
<keyword evidence="7" id="KW-1185">Reference proteome</keyword>
<reference evidence="6" key="1">
    <citation type="submission" date="2023-10" db="EMBL/GenBank/DDBJ databases">
        <authorList>
            <person name="Chen Y."/>
            <person name="Shah S."/>
            <person name="Dougan E. K."/>
            <person name="Thang M."/>
            <person name="Chan C."/>
        </authorList>
    </citation>
    <scope>NUCLEOTIDE SEQUENCE [LARGE SCALE GENOMIC DNA]</scope>
</reference>
<dbReference type="SMART" id="SM00320">
    <property type="entry name" value="WD40"/>
    <property type="match status" value="5"/>
</dbReference>
<dbReference type="Pfam" id="PF00400">
    <property type="entry name" value="WD40"/>
    <property type="match status" value="4"/>
</dbReference>
<feature type="repeat" description="WD" evidence="5">
    <location>
        <begin position="208"/>
        <end position="241"/>
    </location>
</feature>
<accession>A0ABN9WSL4</accession>
<feature type="repeat" description="WD" evidence="5">
    <location>
        <begin position="16"/>
        <end position="57"/>
    </location>
</feature>
<protein>
    <recommendedName>
        <fullName evidence="4">Serine-threonine kinase receptor-associated protein</fullName>
    </recommendedName>
</protein>
<organism evidence="6 7">
    <name type="scientific">Prorocentrum cordatum</name>
    <dbReference type="NCBI Taxonomy" id="2364126"/>
    <lineage>
        <taxon>Eukaryota</taxon>
        <taxon>Sar</taxon>
        <taxon>Alveolata</taxon>
        <taxon>Dinophyceae</taxon>
        <taxon>Prorocentrales</taxon>
        <taxon>Prorocentraceae</taxon>
        <taxon>Prorocentrum</taxon>
    </lineage>
</organism>
<dbReference type="Gene3D" id="2.130.10.10">
    <property type="entry name" value="YVTN repeat-like/Quinoprotein amine dehydrogenase"/>
    <property type="match status" value="1"/>
</dbReference>
<dbReference type="InterPro" id="IPR001680">
    <property type="entry name" value="WD40_rpt"/>
</dbReference>
<dbReference type="Proteomes" id="UP001189429">
    <property type="component" value="Unassembled WGS sequence"/>
</dbReference>
<comment type="caution">
    <text evidence="6">The sequence shown here is derived from an EMBL/GenBank/DDBJ whole genome shotgun (WGS) entry which is preliminary data.</text>
</comment>
<proteinExistence type="inferred from homology"/>
<dbReference type="PANTHER" id="PTHR19877:SF1">
    <property type="entry name" value="EUKARYOTIC TRANSLATION INITIATION FACTOR 3 SUBUNIT I"/>
    <property type="match status" value="1"/>
</dbReference>
<keyword evidence="2" id="KW-0677">Repeat</keyword>
<evidence type="ECO:0000256" key="3">
    <source>
        <dbReference type="ARBA" id="ARBA00038394"/>
    </source>
</evidence>
<dbReference type="EMBL" id="CAUYUJ010019031">
    <property type="protein sequence ID" value="CAK0888134.1"/>
    <property type="molecule type" value="Genomic_DNA"/>
</dbReference>
<dbReference type="PROSITE" id="PS50294">
    <property type="entry name" value="WD_REPEATS_REGION"/>
    <property type="match status" value="3"/>
</dbReference>
<evidence type="ECO:0000256" key="4">
    <source>
        <dbReference type="ARBA" id="ARBA00040390"/>
    </source>
</evidence>
<evidence type="ECO:0000256" key="2">
    <source>
        <dbReference type="ARBA" id="ARBA00022737"/>
    </source>
</evidence>
<feature type="non-terminal residue" evidence="6">
    <location>
        <position position="1"/>
    </location>
</feature>
<dbReference type="InterPro" id="IPR036322">
    <property type="entry name" value="WD40_repeat_dom_sf"/>
</dbReference>
<comment type="similarity">
    <text evidence="3">Belongs to the WD repeat STRAP family.</text>
</comment>
<sequence length="369" mass="39316">GDAKAGAAASATEKQLRGHERPVTMITWNRDGNLIFTCGKDKIVCVWSFPEGEQLGTYTGHQGAVWACSVTADSRWLVTSGADRLVIVWEARTSRELARVELPGVVRFVEWAGGAGGAANPPVSERFATCHNRFGGHPPAVTVWRFNGNDPSVQTNGKAIEELLQITTLPTAACQVKWGRGDYLVASAHDNGELVFWRSDTGAEVKRLKAHDQGISRFEFNHDRELVATVSHDASVKIWDVGKGSDWGLLYTSQTDRALNAVAFGPLAHAAAVGDAAKRPDKVCIICAGGQDARDVALSGTATEQFGTLLFKLGKEPTPCALEADGVTKGHFGPVHTLAFARDGSAIASGSEDGCVRTLLFVEAAQPAP</sequence>
<keyword evidence="1 5" id="KW-0853">WD repeat</keyword>